<evidence type="ECO:0000313" key="2">
    <source>
        <dbReference type="EMBL" id="SEO87866.1"/>
    </source>
</evidence>
<keyword evidence="3" id="KW-1185">Reference proteome</keyword>
<evidence type="ECO:0000256" key="1">
    <source>
        <dbReference type="SAM" id="MobiDB-lite"/>
    </source>
</evidence>
<dbReference type="STRING" id="406100.SAMN04488052_1045"/>
<organism evidence="2 3">
    <name type="scientific">Aquisalimonas asiatica</name>
    <dbReference type="NCBI Taxonomy" id="406100"/>
    <lineage>
        <taxon>Bacteria</taxon>
        <taxon>Pseudomonadati</taxon>
        <taxon>Pseudomonadota</taxon>
        <taxon>Gammaproteobacteria</taxon>
        <taxon>Chromatiales</taxon>
        <taxon>Ectothiorhodospiraceae</taxon>
        <taxon>Aquisalimonas</taxon>
    </lineage>
</organism>
<dbReference type="RefSeq" id="WP_091643009.1">
    <property type="nucleotide sequence ID" value="NZ_FOEG01000004.1"/>
</dbReference>
<dbReference type="InterPro" id="IPR013397">
    <property type="entry name" value="CRISPR-assoc_prot_Csy1"/>
</dbReference>
<dbReference type="Pfam" id="PF09611">
    <property type="entry name" value="Cas_Csy1"/>
    <property type="match status" value="1"/>
</dbReference>
<gene>
    <name evidence="2" type="ORF">SAMN04488052_1045</name>
</gene>
<proteinExistence type="predicted"/>
<dbReference type="EMBL" id="FOEG01000004">
    <property type="protein sequence ID" value="SEO87866.1"/>
    <property type="molecule type" value="Genomic_DNA"/>
</dbReference>
<feature type="region of interest" description="Disordered" evidence="1">
    <location>
        <begin position="23"/>
        <end position="44"/>
    </location>
</feature>
<dbReference type="AlphaFoldDB" id="A0A1H8TAU2"/>
<evidence type="ECO:0000313" key="3">
    <source>
        <dbReference type="Proteomes" id="UP000199657"/>
    </source>
</evidence>
<name>A0A1H8TAU2_9GAMM</name>
<dbReference type="NCBIfam" id="TIGR02564">
    <property type="entry name" value="cas_Csy1"/>
    <property type="match status" value="1"/>
</dbReference>
<dbReference type="Proteomes" id="UP000199657">
    <property type="component" value="Unassembled WGS sequence"/>
</dbReference>
<dbReference type="OrthoDB" id="9815616at2"/>
<protein>
    <submittedName>
        <fullName evidence="2">CRISPR-associated protein Csy1</fullName>
    </submittedName>
</protein>
<reference evidence="2 3" key="1">
    <citation type="submission" date="2016-10" db="EMBL/GenBank/DDBJ databases">
        <authorList>
            <person name="de Groot N.N."/>
        </authorList>
    </citation>
    <scope>NUCLEOTIDE SEQUENCE [LARGE SCALE GENOMIC DNA]</scope>
    <source>
        <strain evidence="2 3">CGMCC 1.6291</strain>
    </source>
</reference>
<accession>A0A1H8TAU2</accession>
<sequence length="457" mass="51755">MGDSDEVVNLRTLIAGFVLSLSQTGGGNEEEPTKDAQPPLGKDDLDKWISDAASRVESSMRGGNPIKLATHTIKAIHPDAKGANLFVTLPRCTPPYVSSAVLREDLSVDVVGNAAYKLKQYKFLLLRTDKGERVIDLVLRRDPKLAIALGGNTETGEKLLEVFENVALPRHESSPKVKQLYWLVGQDPIDDDEYHLLAPLYATSLAHRVFQAINHDRFSEEAKEARKAGREGRYAETGYRDYPGLAVQKFGGTKPQNISQLNSERGGNNYLLASLPPRWVSSDVRAPLNVTSSFQRFGQRPSVRQLVRELRRFLESDPSATYETRDKRDDLNAALMDELMLFSMELLSLPPGWSAEENCRLPDEEQLWLDPGRAEIDDAFRQRRQDTDWPLEIRRRFALWLNQALGRKLPLGDVEHEHWSQALRTDASFSREMDRDQRWMTSLARELDAWQGGLAYE</sequence>